<evidence type="ECO:0000313" key="1">
    <source>
        <dbReference type="EMBL" id="KKK87321.1"/>
    </source>
</evidence>
<feature type="non-terminal residue" evidence="1">
    <location>
        <position position="43"/>
    </location>
</feature>
<sequence length="43" mass="5229">MLTTLEAIRLLKWVGRDRRRLAMILQRQRIIRSIVLNDLRRKG</sequence>
<dbReference type="EMBL" id="LAZR01050454">
    <property type="protein sequence ID" value="KKK87321.1"/>
    <property type="molecule type" value="Genomic_DNA"/>
</dbReference>
<name>A0A0F9BSG0_9ZZZZ</name>
<dbReference type="AlphaFoldDB" id="A0A0F9BSG0"/>
<accession>A0A0F9BSG0</accession>
<gene>
    <name evidence="1" type="ORF">LCGC14_2754390</name>
</gene>
<protein>
    <submittedName>
        <fullName evidence="1">Uncharacterized protein</fullName>
    </submittedName>
</protein>
<comment type="caution">
    <text evidence="1">The sequence shown here is derived from an EMBL/GenBank/DDBJ whole genome shotgun (WGS) entry which is preliminary data.</text>
</comment>
<reference evidence="1" key="1">
    <citation type="journal article" date="2015" name="Nature">
        <title>Complex archaea that bridge the gap between prokaryotes and eukaryotes.</title>
        <authorList>
            <person name="Spang A."/>
            <person name="Saw J.H."/>
            <person name="Jorgensen S.L."/>
            <person name="Zaremba-Niedzwiedzka K."/>
            <person name="Martijn J."/>
            <person name="Lind A.E."/>
            <person name="van Eijk R."/>
            <person name="Schleper C."/>
            <person name="Guy L."/>
            <person name="Ettema T.J."/>
        </authorList>
    </citation>
    <scope>NUCLEOTIDE SEQUENCE</scope>
</reference>
<organism evidence="1">
    <name type="scientific">marine sediment metagenome</name>
    <dbReference type="NCBI Taxonomy" id="412755"/>
    <lineage>
        <taxon>unclassified sequences</taxon>
        <taxon>metagenomes</taxon>
        <taxon>ecological metagenomes</taxon>
    </lineage>
</organism>
<proteinExistence type="predicted"/>